<evidence type="ECO:0000313" key="1">
    <source>
        <dbReference type="EMBL" id="ADC89062.1"/>
    </source>
</evidence>
<organism evidence="1 2">
    <name type="scientific">Thermocrinis albus (strain DSM 14484 / JCM 11386 / HI 11/12)</name>
    <dbReference type="NCBI Taxonomy" id="638303"/>
    <lineage>
        <taxon>Bacteria</taxon>
        <taxon>Pseudomonadati</taxon>
        <taxon>Aquificota</taxon>
        <taxon>Aquificia</taxon>
        <taxon>Aquificales</taxon>
        <taxon>Aquificaceae</taxon>
        <taxon>Thermocrinis</taxon>
    </lineage>
</organism>
<dbReference type="STRING" id="638303.Thal_0428"/>
<dbReference type="Proteomes" id="UP000002043">
    <property type="component" value="Chromosome"/>
</dbReference>
<dbReference type="EMBL" id="CP001931">
    <property type="protein sequence ID" value="ADC89062.1"/>
    <property type="molecule type" value="Genomic_DNA"/>
</dbReference>
<keyword evidence="2" id="KW-1185">Reference proteome</keyword>
<dbReference type="KEGG" id="tal:Thal_0428"/>
<name>D3SPH5_THEAH</name>
<protein>
    <recommendedName>
        <fullName evidence="3">Nitrogen fixation protein</fullName>
    </recommendedName>
</protein>
<sequence>MVIKKEDIDLGEEVLKEIVRQVRAYDTYGTWEKRKDEDILKEFLKTSSKQIAHAGGSCSLDPRAMLKLHAYFKALGVIIERLSGYLTSAVINIDHEGNGTVILYAGRLILINKSIRDANNFGFKSTDNIKQEAEKLINKALQLIEKYEEVCKI</sequence>
<gene>
    <name evidence="1" type="ordered locus">Thal_0428</name>
</gene>
<dbReference type="InterPro" id="IPR004952">
    <property type="entry name" value="NifX-assoc_nitrogen_fix"/>
</dbReference>
<dbReference type="Pfam" id="PF03270">
    <property type="entry name" value="DUF269"/>
    <property type="match status" value="1"/>
</dbReference>
<proteinExistence type="predicted"/>
<dbReference type="HOGENOM" id="CLU_141510_0_0_0"/>
<dbReference type="OrthoDB" id="9808545at2"/>
<dbReference type="eggNOG" id="ENOG502ZBN7">
    <property type="taxonomic scope" value="Bacteria"/>
</dbReference>
<dbReference type="AlphaFoldDB" id="D3SPH5"/>
<accession>D3SPH5</accession>
<reference evidence="2" key="1">
    <citation type="journal article" date="2010" name="Stand. Genomic Sci.">
        <title>Complete genome sequence of Thermocrinis albus type strain (HI 11/12T).</title>
        <authorList>
            <person name="Wirth R."/>
            <person name="Sikorski J."/>
            <person name="Brambilla E."/>
            <person name="Misra M."/>
            <person name="Lapidus A."/>
            <person name="Copeland A."/>
            <person name="Nolan M."/>
            <person name="Lucas S."/>
            <person name="Chen F."/>
            <person name="Tice H."/>
            <person name="Cheng J.F."/>
            <person name="Han C."/>
            <person name="Detter J.C."/>
            <person name="Tapia R."/>
            <person name="Bruce D."/>
            <person name="Goodwin L."/>
            <person name="Pitluck S."/>
            <person name="Pati A."/>
            <person name="Anderson I."/>
            <person name="Ivanova N."/>
            <person name="Mavromatis K."/>
            <person name="Mikhailova N."/>
            <person name="Chen A."/>
            <person name="Palaniappan K."/>
            <person name="Bilek Y."/>
            <person name="Hader T."/>
            <person name="Land M."/>
            <person name="Hauser L."/>
            <person name="Chang Y.J."/>
            <person name="Jeffries C.D."/>
            <person name="Tindall B.J."/>
            <person name="Rohde M."/>
            <person name="Goker M."/>
            <person name="Bristow J."/>
            <person name="Eisen J.A."/>
            <person name="Markowitz V."/>
            <person name="Hugenholtz P."/>
            <person name="Kyrpides N.C."/>
            <person name="Klenk H.P."/>
        </authorList>
    </citation>
    <scope>NUCLEOTIDE SEQUENCE [LARGE SCALE GENOMIC DNA]</scope>
    <source>
        <strain evidence="2">DSM 14484 / JCM 11386 / HI 11/12</strain>
    </source>
</reference>
<evidence type="ECO:0008006" key="3">
    <source>
        <dbReference type="Google" id="ProtNLM"/>
    </source>
</evidence>
<dbReference type="Gene3D" id="1.10.3100.20">
    <property type="entry name" value="Protein of unknown function DUF269"/>
    <property type="match status" value="1"/>
</dbReference>
<dbReference type="RefSeq" id="WP_012991469.1">
    <property type="nucleotide sequence ID" value="NC_013894.1"/>
</dbReference>
<evidence type="ECO:0000313" key="2">
    <source>
        <dbReference type="Proteomes" id="UP000002043"/>
    </source>
</evidence>
<dbReference type="PIRSF" id="PIRSF005788">
    <property type="entry name" value="NifK"/>
    <property type="match status" value="1"/>
</dbReference>